<comment type="pathway">
    <text evidence="9">Cell wall biogenesis; lipoteichoic acid biosynthesis.</text>
</comment>
<name>A0A0R2ITW6_9LACO</name>
<evidence type="ECO:0000313" key="12">
    <source>
        <dbReference type="Proteomes" id="UP000051568"/>
    </source>
</evidence>
<dbReference type="PIRSF" id="PIRSF500216">
    <property type="entry name" value="DltB"/>
    <property type="match status" value="1"/>
</dbReference>
<evidence type="ECO:0000256" key="6">
    <source>
        <dbReference type="ARBA" id="ARBA00022989"/>
    </source>
</evidence>
<evidence type="ECO:0000256" key="5">
    <source>
        <dbReference type="ARBA" id="ARBA00022692"/>
    </source>
</evidence>
<dbReference type="EMBL" id="JQBR01000012">
    <property type="protein sequence ID" value="KRN65108.1"/>
    <property type="molecule type" value="Genomic_DNA"/>
</dbReference>
<dbReference type="PANTHER" id="PTHR13285">
    <property type="entry name" value="ACYLTRANSFERASE"/>
    <property type="match status" value="1"/>
</dbReference>
<comment type="function">
    <text evidence="9">O-acyltransferase that catalyzes D-alanylation of both teichoic acid and lipoteichoic acid (LTA). D-alanylation of LTA plays an important role in modulating the properties of the cell wall in Gram-positive bacteria, influencing the net charge of the cell wall. Catalyzes D-alanylation from DltC carrier protein.</text>
</comment>
<dbReference type="InterPro" id="IPR024024">
    <property type="entry name" value="DltB"/>
</dbReference>
<evidence type="ECO:0000256" key="9">
    <source>
        <dbReference type="PIRNR" id="PIRNR016636"/>
    </source>
</evidence>
<dbReference type="STRING" id="319652.IV80_GL000464"/>
<protein>
    <recommendedName>
        <fullName evidence="9">Teichoic acid D-alanyltransferase</fullName>
        <ecNumber evidence="9">2.3.1.-</ecNumber>
    </recommendedName>
</protein>
<dbReference type="PANTHER" id="PTHR13285:SF23">
    <property type="entry name" value="TEICHOIC ACID D-ALANYLTRANSFERASE"/>
    <property type="match status" value="1"/>
</dbReference>
<keyword evidence="8 9" id="KW-0012">Acyltransferase</keyword>
<comment type="caution">
    <text evidence="11">The sequence shown here is derived from an EMBL/GenBank/DDBJ whole genome shotgun (WGS) entry which is preliminary data.</text>
</comment>
<dbReference type="AlphaFoldDB" id="A0A0R2ITW6"/>
<accession>A0A0R2ITW6</accession>
<keyword evidence="3 9" id="KW-1003">Cell membrane</keyword>
<feature type="transmembrane region" description="Helical" evidence="10">
    <location>
        <begin position="192"/>
        <end position="211"/>
    </location>
</feature>
<proteinExistence type="inferred from homology"/>
<feature type="transmembrane region" description="Helical" evidence="10">
    <location>
        <begin position="335"/>
        <end position="352"/>
    </location>
</feature>
<dbReference type="GO" id="GO:0016746">
    <property type="term" value="F:acyltransferase activity"/>
    <property type="evidence" value="ECO:0007669"/>
    <property type="project" value="UniProtKB-KW"/>
</dbReference>
<dbReference type="Proteomes" id="UP000051568">
    <property type="component" value="Unassembled WGS sequence"/>
</dbReference>
<feature type="transmembrane region" description="Helical" evidence="10">
    <location>
        <begin position="35"/>
        <end position="51"/>
    </location>
</feature>
<keyword evidence="5 10" id="KW-0812">Transmembrane</keyword>
<dbReference type="EC" id="2.3.1.-" evidence="9"/>
<feature type="transmembrane region" description="Helical" evidence="10">
    <location>
        <begin position="86"/>
        <end position="107"/>
    </location>
</feature>
<sequence length="399" mass="46873">MLSFTPYENPTYFGILAIALLPIVIGLLCKKRFHWYETIISIFFLVLTFGGPKLTQGYALIAYLIYEVVLVWLYTSYRKHKNQTSIFVGAVILAIIPLVIVKLTPAIQNGQQSLIGFLGISYLTFKAVQTIMESRDGVLKAFNPWFFLQFLVFFPTISSGPIDRYRRFKKDYDHVPDTDKYLQLLQKGVHNIFMGFVYKYMLAYLFGTLLLPKLQQQALSAHGLSWSLVGVMYVYSMYLFFDFAGYSLFAVGTSYFMGIETPINFNAPFKSHNIKEFWNRWHMTLSFWFRDYIYMRLVFFFMKHKVFKSPKTTANITYIINMTIMGFWHGVTWYYVTYGILHGIALVVNDWWLRYKKKHQKQIPHNKFTEIFAVFVTFNFVCFTFLLFSGFLNTMLLAK</sequence>
<feature type="transmembrane region" description="Helical" evidence="10">
    <location>
        <begin position="12"/>
        <end position="28"/>
    </location>
</feature>
<dbReference type="InterPro" id="IPR024194">
    <property type="entry name" value="Ac/AlaTfrase_AlgI/DltB"/>
</dbReference>
<gene>
    <name evidence="11" type="ORF">IV80_GL000464</name>
</gene>
<feature type="transmembrane region" description="Helical" evidence="10">
    <location>
        <begin position="372"/>
        <end position="392"/>
    </location>
</feature>
<feature type="transmembrane region" description="Helical" evidence="10">
    <location>
        <begin position="57"/>
        <end position="74"/>
    </location>
</feature>
<organism evidence="11 12">
    <name type="scientific">Pediococcus cellicola</name>
    <dbReference type="NCBI Taxonomy" id="319652"/>
    <lineage>
        <taxon>Bacteria</taxon>
        <taxon>Bacillati</taxon>
        <taxon>Bacillota</taxon>
        <taxon>Bacilli</taxon>
        <taxon>Lactobacillales</taxon>
        <taxon>Lactobacillaceae</taxon>
        <taxon>Pediococcus</taxon>
    </lineage>
</organism>
<keyword evidence="12" id="KW-1185">Reference proteome</keyword>
<evidence type="ECO:0000313" key="11">
    <source>
        <dbReference type="EMBL" id="KRN65108.1"/>
    </source>
</evidence>
<dbReference type="UniPathway" id="UPA00556"/>
<comment type="subcellular location">
    <subcellularLocation>
        <location evidence="1">Cell membrane</location>
        <topology evidence="1">Multi-pass membrane protein</topology>
    </subcellularLocation>
</comment>
<reference evidence="11 12" key="1">
    <citation type="journal article" date="2015" name="Genome Announc.">
        <title>Expanding the biotechnology potential of lactobacilli through comparative genomics of 213 strains and associated genera.</title>
        <authorList>
            <person name="Sun Z."/>
            <person name="Harris H.M."/>
            <person name="McCann A."/>
            <person name="Guo C."/>
            <person name="Argimon S."/>
            <person name="Zhang W."/>
            <person name="Yang X."/>
            <person name="Jeffery I.B."/>
            <person name="Cooney J.C."/>
            <person name="Kagawa T.F."/>
            <person name="Liu W."/>
            <person name="Song Y."/>
            <person name="Salvetti E."/>
            <person name="Wrobel A."/>
            <person name="Rasinkangas P."/>
            <person name="Parkhill J."/>
            <person name="Rea M.C."/>
            <person name="O'Sullivan O."/>
            <person name="Ritari J."/>
            <person name="Douillard F.P."/>
            <person name="Paul Ross R."/>
            <person name="Yang R."/>
            <person name="Briner A.E."/>
            <person name="Felis G.E."/>
            <person name="de Vos W.M."/>
            <person name="Barrangou R."/>
            <person name="Klaenhammer T.R."/>
            <person name="Caufield P.W."/>
            <person name="Cui Y."/>
            <person name="Zhang H."/>
            <person name="O'Toole P.W."/>
        </authorList>
    </citation>
    <scope>NUCLEOTIDE SEQUENCE [LARGE SCALE GENOMIC DNA]</scope>
    <source>
        <strain evidence="11 12">DSM 17757</strain>
    </source>
</reference>
<keyword evidence="6 10" id="KW-1133">Transmembrane helix</keyword>
<evidence type="ECO:0000256" key="8">
    <source>
        <dbReference type="ARBA" id="ARBA00023315"/>
    </source>
</evidence>
<dbReference type="NCBIfam" id="TIGR04091">
    <property type="entry name" value="LTA_dltB"/>
    <property type="match status" value="1"/>
</dbReference>
<evidence type="ECO:0000256" key="10">
    <source>
        <dbReference type="SAM" id="Phobius"/>
    </source>
</evidence>
<dbReference type="OrthoDB" id="9805788at2"/>
<dbReference type="InterPro" id="IPR004299">
    <property type="entry name" value="MBOAT_fam"/>
</dbReference>
<dbReference type="PIRSF" id="PIRSF016636">
    <property type="entry name" value="AlgI_DltB"/>
    <property type="match status" value="1"/>
</dbReference>
<dbReference type="Pfam" id="PF03062">
    <property type="entry name" value="MBOAT"/>
    <property type="match status" value="1"/>
</dbReference>
<evidence type="ECO:0000256" key="2">
    <source>
        <dbReference type="ARBA" id="ARBA00010323"/>
    </source>
</evidence>
<dbReference type="GO" id="GO:0070395">
    <property type="term" value="P:lipoteichoic acid biosynthetic process"/>
    <property type="evidence" value="ECO:0007669"/>
    <property type="project" value="UniProtKB-UniRule"/>
</dbReference>
<dbReference type="GO" id="GO:0005886">
    <property type="term" value="C:plasma membrane"/>
    <property type="evidence" value="ECO:0007669"/>
    <property type="project" value="UniProtKB-SubCell"/>
</dbReference>
<keyword evidence="4 9" id="KW-0808">Transferase</keyword>
<dbReference type="RefSeq" id="WP_057752486.1">
    <property type="nucleotide sequence ID" value="NZ_BJVH01000011.1"/>
</dbReference>
<dbReference type="InterPro" id="IPR051085">
    <property type="entry name" value="MB_O-acyltransferase"/>
</dbReference>
<feature type="transmembrane region" description="Helical" evidence="10">
    <location>
        <begin position="144"/>
        <end position="162"/>
    </location>
</feature>
<comment type="similarity">
    <text evidence="2 9">Belongs to the membrane-bound acyltransferase family.</text>
</comment>
<feature type="transmembrane region" description="Helical" evidence="10">
    <location>
        <begin position="223"/>
        <end position="241"/>
    </location>
</feature>
<evidence type="ECO:0000256" key="3">
    <source>
        <dbReference type="ARBA" id="ARBA00022475"/>
    </source>
</evidence>
<evidence type="ECO:0000256" key="7">
    <source>
        <dbReference type="ARBA" id="ARBA00023136"/>
    </source>
</evidence>
<keyword evidence="7 9" id="KW-0472">Membrane</keyword>
<dbReference type="PATRIC" id="fig|319652.3.peg.468"/>
<evidence type="ECO:0000256" key="1">
    <source>
        <dbReference type="ARBA" id="ARBA00004651"/>
    </source>
</evidence>
<evidence type="ECO:0000256" key="4">
    <source>
        <dbReference type="ARBA" id="ARBA00022679"/>
    </source>
</evidence>